<dbReference type="AlphaFoldDB" id="C0GIA1"/>
<name>C0GIA1_DETAL</name>
<evidence type="ECO:0000313" key="3">
    <source>
        <dbReference type="Proteomes" id="UP000006443"/>
    </source>
</evidence>
<comment type="caution">
    <text evidence="2">The sequence shown here is derived from an EMBL/GenBank/DDBJ whole genome shotgun (WGS) entry which is preliminary data.</text>
</comment>
<dbReference type="RefSeq" id="WP_008517399.1">
    <property type="nucleotide sequence ID" value="NZ_ACJM01000011.1"/>
</dbReference>
<evidence type="ECO:0000259" key="1">
    <source>
        <dbReference type="Pfam" id="PF13485"/>
    </source>
</evidence>
<dbReference type="InterPro" id="IPR039568">
    <property type="entry name" value="Peptidase_MA-like_dom"/>
</dbReference>
<dbReference type="Proteomes" id="UP000006443">
    <property type="component" value="Unassembled WGS sequence"/>
</dbReference>
<organism evidence="2 3">
    <name type="scientific">Dethiobacter alkaliphilus AHT 1</name>
    <dbReference type="NCBI Taxonomy" id="555088"/>
    <lineage>
        <taxon>Bacteria</taxon>
        <taxon>Bacillati</taxon>
        <taxon>Bacillota</taxon>
        <taxon>Dethiobacteria</taxon>
        <taxon>Dethiobacterales</taxon>
        <taxon>Dethiobacteraceae</taxon>
        <taxon>Dethiobacter</taxon>
    </lineage>
</organism>
<feature type="domain" description="Peptidase MA-like" evidence="1">
    <location>
        <begin position="153"/>
        <end position="279"/>
    </location>
</feature>
<keyword evidence="3" id="KW-1185">Reference proteome</keyword>
<proteinExistence type="predicted"/>
<dbReference type="EMBL" id="ACJM01000011">
    <property type="protein sequence ID" value="EEG76949.1"/>
    <property type="molecule type" value="Genomic_DNA"/>
</dbReference>
<dbReference type="Pfam" id="PF13485">
    <property type="entry name" value="Peptidase_MA_2"/>
    <property type="match status" value="1"/>
</dbReference>
<accession>C0GIA1</accession>
<gene>
    <name evidence="2" type="ORF">DealDRAFT_2210</name>
</gene>
<sequence>MAGVQLKRHQMRLAVVALCFLLVTSPMFSNLLHTAWQGIVAVSARRHYVQWPALETEYFQLRYSPEDEDIAAWLGSEADAAVKQVAAILPHQSGTKRPWLVVVPDQETFQEVFGWSDGTGALGVYLADTVKILTPRAWDWVGEEERLEQFVQKGPLVHEYTHFVLDLRTRGNYTRWFSEGLSQIVEYQVLGYEWLEAGSSLANTLYSLDELDKGFDELPNQALAYRQGLSMVTYMEHLKGVDGLNRFIDVLGEQTPFYQALKQVYGLDREEFINGWQKWHREDDRWFRVREDGKN</sequence>
<dbReference type="STRING" id="555088.DealDRAFT_2210"/>
<dbReference type="eggNOG" id="COG0308">
    <property type="taxonomic scope" value="Bacteria"/>
</dbReference>
<reference evidence="2 3" key="1">
    <citation type="submission" date="2009-02" db="EMBL/GenBank/DDBJ databases">
        <title>Sequencing of the draft genome and assembly of Dethiobacter alkaliphilus AHT 1.</title>
        <authorList>
            <consortium name="US DOE Joint Genome Institute (JGI-PGF)"/>
            <person name="Lucas S."/>
            <person name="Copeland A."/>
            <person name="Lapidus A."/>
            <person name="Glavina del Rio T."/>
            <person name="Dalin E."/>
            <person name="Tice H."/>
            <person name="Bruce D."/>
            <person name="Goodwin L."/>
            <person name="Pitluck S."/>
            <person name="Larimer F."/>
            <person name="Land M.L."/>
            <person name="Hauser L."/>
            <person name="Muyzer G."/>
        </authorList>
    </citation>
    <scope>NUCLEOTIDE SEQUENCE [LARGE SCALE GENOMIC DNA]</scope>
    <source>
        <strain evidence="2 3">AHT 1</strain>
    </source>
</reference>
<protein>
    <recommendedName>
        <fullName evidence="1">Peptidase MA-like domain-containing protein</fullName>
    </recommendedName>
</protein>
<evidence type="ECO:0000313" key="2">
    <source>
        <dbReference type="EMBL" id="EEG76949.1"/>
    </source>
</evidence>
<dbReference type="OrthoDB" id="9787613at2"/>